<protein>
    <recommendedName>
        <fullName evidence="3">DUF952 domain-containing protein</fullName>
    </recommendedName>
</protein>
<proteinExistence type="predicted"/>
<organism evidence="1 2">
    <name type="scientific">Actinoplanes ianthinogenes</name>
    <dbReference type="NCBI Taxonomy" id="122358"/>
    <lineage>
        <taxon>Bacteria</taxon>
        <taxon>Bacillati</taxon>
        <taxon>Actinomycetota</taxon>
        <taxon>Actinomycetes</taxon>
        <taxon>Micromonosporales</taxon>
        <taxon>Micromonosporaceae</taxon>
        <taxon>Actinoplanes</taxon>
    </lineage>
</organism>
<dbReference type="Proteomes" id="UP000676967">
    <property type="component" value="Chromosome"/>
</dbReference>
<dbReference type="EMBL" id="AP023356">
    <property type="protein sequence ID" value="BCJ48246.1"/>
    <property type="molecule type" value="Genomic_DNA"/>
</dbReference>
<evidence type="ECO:0000313" key="1">
    <source>
        <dbReference type="EMBL" id="BCJ48246.1"/>
    </source>
</evidence>
<accession>A0ABM7M9B3</accession>
<dbReference type="Pfam" id="PF06108">
    <property type="entry name" value="DUF952"/>
    <property type="match status" value="1"/>
</dbReference>
<dbReference type="PANTHER" id="PTHR34129">
    <property type="entry name" value="BLR1139 PROTEIN"/>
    <property type="match status" value="1"/>
</dbReference>
<name>A0ABM7M9B3_9ACTN</name>
<evidence type="ECO:0000313" key="2">
    <source>
        <dbReference type="Proteomes" id="UP000676967"/>
    </source>
</evidence>
<keyword evidence="2" id="KW-1185">Reference proteome</keyword>
<gene>
    <name evidence="1" type="ORF">Aiant_89030</name>
</gene>
<dbReference type="InterPro" id="IPR009297">
    <property type="entry name" value="DUF952"/>
</dbReference>
<sequence length="116" mass="13091">MTELLHLTERETWEAALPTGWYRTSTRGVSLEQQGFIHCSLPHQLRGVAEFVYRDATEDLVVLVIDSERLDAPVKYEAMEPGADEFPHIYGPVPASAVSRVVPVERDDQGRMLLPE</sequence>
<evidence type="ECO:0008006" key="3">
    <source>
        <dbReference type="Google" id="ProtNLM"/>
    </source>
</evidence>
<dbReference type="SUPFAM" id="SSF56399">
    <property type="entry name" value="ADP-ribosylation"/>
    <property type="match status" value="1"/>
</dbReference>
<reference evidence="1 2" key="1">
    <citation type="submission" date="2020-08" db="EMBL/GenBank/DDBJ databases">
        <title>Whole genome shotgun sequence of Actinoplanes ianthinogenes NBRC 13996.</title>
        <authorList>
            <person name="Komaki H."/>
            <person name="Tamura T."/>
        </authorList>
    </citation>
    <scope>NUCLEOTIDE SEQUENCE [LARGE SCALE GENOMIC DNA]</scope>
    <source>
        <strain evidence="1 2">NBRC 13996</strain>
    </source>
</reference>
<dbReference type="RefSeq" id="WP_189330554.1">
    <property type="nucleotide sequence ID" value="NZ_AP023356.1"/>
</dbReference>
<dbReference type="Gene3D" id="3.20.170.20">
    <property type="entry name" value="Protein of unknown function DUF952"/>
    <property type="match status" value="1"/>
</dbReference>
<dbReference type="PANTHER" id="PTHR34129:SF1">
    <property type="entry name" value="DUF952 DOMAIN-CONTAINING PROTEIN"/>
    <property type="match status" value="1"/>
</dbReference>